<evidence type="ECO:0000313" key="10">
    <source>
        <dbReference type="EMBL" id="CAH3042677.1"/>
    </source>
</evidence>
<dbReference type="GO" id="GO:0004843">
    <property type="term" value="F:cysteine-type deubiquitinase activity"/>
    <property type="evidence" value="ECO:0007669"/>
    <property type="project" value="UniProtKB-UniRule"/>
</dbReference>
<evidence type="ECO:0000256" key="2">
    <source>
        <dbReference type="ARBA" id="ARBA00005427"/>
    </source>
</evidence>
<dbReference type="InterPro" id="IPR018200">
    <property type="entry name" value="USP_CS"/>
</dbReference>
<dbReference type="InterPro" id="IPR038765">
    <property type="entry name" value="Papain-like_cys_pep_sf"/>
</dbReference>
<dbReference type="Pfam" id="PF00443">
    <property type="entry name" value="UCH"/>
    <property type="match status" value="1"/>
</dbReference>
<name>A0AAU9VYJ6_9CNID</name>
<keyword evidence="4 7" id="KW-0833">Ubl conjugation pathway</keyword>
<dbReference type="PANTHER" id="PTHR24006">
    <property type="entry name" value="UBIQUITIN CARBOXYL-TERMINAL HYDROLASE"/>
    <property type="match status" value="1"/>
</dbReference>
<evidence type="ECO:0000256" key="3">
    <source>
        <dbReference type="ARBA" id="ARBA00022670"/>
    </source>
</evidence>
<feature type="region of interest" description="Disordered" evidence="8">
    <location>
        <begin position="188"/>
        <end position="218"/>
    </location>
</feature>
<dbReference type="InterPro" id="IPR050164">
    <property type="entry name" value="Peptidase_C19"/>
</dbReference>
<proteinExistence type="inferred from homology"/>
<keyword evidence="5 7" id="KW-0378">Hydrolase</keyword>
<comment type="catalytic activity">
    <reaction evidence="1 7">
        <text>Thiol-dependent hydrolysis of ester, thioester, amide, peptide and isopeptide bonds formed by the C-terminal Gly of ubiquitin (a 76-residue protein attached to proteins as an intracellular targeting signal).</text>
        <dbReference type="EC" id="3.4.19.12"/>
    </reaction>
</comment>
<keyword evidence="11" id="KW-1185">Reference proteome</keyword>
<sequence>MQTTSNPKKTDDTLQIPVTVEEDKFAKKFAESIQRQELQYIQKPYIPRGLINRGNWCYINATLQALVGCPPFFNLLRQLPLLKERGPTSTPILDSLIVFMNEFKETKIKPGGSSPSSKPEFNTGEQFEPVYVYKMLAIIQSSLSVKGRQEDAQEFLSCILNGLHEEMLQLAKIISKPLKAPERDVDLPLKAEDSADDDEPKAEEQEDEGDWEQVGPKNKSMVTRMASYPQSLISEMFGGFLRSSVHQAGLKDSANVEPFFELQLDVQTVTSVEDALKSLALKEEVQGYTCTKTKVQVDICRRVTLEGLPKVLILHLKRFIYSKSGSQKLTKVVDYPLELTIGKDLLSSNVKNKYSASQKNYKLFAVVYHHGKNAWGGHYTSDVCHPTHGWIRTDDTRLKVVPVNYVLKPTQGKDPYMLFYRRTDLMP</sequence>
<dbReference type="GO" id="GO:0006508">
    <property type="term" value="P:proteolysis"/>
    <property type="evidence" value="ECO:0007669"/>
    <property type="project" value="UniProtKB-KW"/>
</dbReference>
<comment type="similarity">
    <text evidence="2">Belongs to the peptidase C19 family. USP10 subfamily.</text>
</comment>
<dbReference type="GO" id="GO:0030330">
    <property type="term" value="P:DNA damage response, signal transduction by p53 class mediator"/>
    <property type="evidence" value="ECO:0007669"/>
    <property type="project" value="TreeGrafter"/>
</dbReference>
<accession>A0AAU9VYJ6</accession>
<dbReference type="PANTHER" id="PTHR24006:SF687">
    <property type="entry name" value="UBIQUITIN CARBOXYL-TERMINAL HYDROLASE 10"/>
    <property type="match status" value="1"/>
</dbReference>
<dbReference type="GO" id="GO:0010506">
    <property type="term" value="P:regulation of autophagy"/>
    <property type="evidence" value="ECO:0007669"/>
    <property type="project" value="TreeGrafter"/>
</dbReference>
<reference evidence="10 11" key="1">
    <citation type="submission" date="2022-05" db="EMBL/GenBank/DDBJ databases">
        <authorList>
            <consortium name="Genoscope - CEA"/>
            <person name="William W."/>
        </authorList>
    </citation>
    <scope>NUCLEOTIDE SEQUENCE [LARGE SCALE GENOMIC DNA]</scope>
</reference>
<dbReference type="PROSITE" id="PS50235">
    <property type="entry name" value="USP_3"/>
    <property type="match status" value="1"/>
</dbReference>
<evidence type="ECO:0000313" key="11">
    <source>
        <dbReference type="Proteomes" id="UP001159428"/>
    </source>
</evidence>
<keyword evidence="3 7" id="KW-0645">Protease</keyword>
<keyword evidence="6 7" id="KW-0788">Thiol protease</keyword>
<dbReference type="GO" id="GO:0005829">
    <property type="term" value="C:cytosol"/>
    <property type="evidence" value="ECO:0007669"/>
    <property type="project" value="TreeGrafter"/>
</dbReference>
<dbReference type="EC" id="3.4.19.12" evidence="7"/>
<evidence type="ECO:0000256" key="4">
    <source>
        <dbReference type="ARBA" id="ARBA00022786"/>
    </source>
</evidence>
<dbReference type="SUPFAM" id="SSF54001">
    <property type="entry name" value="Cysteine proteinases"/>
    <property type="match status" value="1"/>
</dbReference>
<dbReference type="Proteomes" id="UP001159428">
    <property type="component" value="Unassembled WGS sequence"/>
</dbReference>
<dbReference type="InterPro" id="IPR001394">
    <property type="entry name" value="Peptidase_C19_UCH"/>
</dbReference>
<evidence type="ECO:0000256" key="8">
    <source>
        <dbReference type="SAM" id="MobiDB-lite"/>
    </source>
</evidence>
<dbReference type="AlphaFoldDB" id="A0AAU9VYJ6"/>
<dbReference type="InterPro" id="IPR028889">
    <property type="entry name" value="USP"/>
</dbReference>
<evidence type="ECO:0000256" key="5">
    <source>
        <dbReference type="ARBA" id="ARBA00022801"/>
    </source>
</evidence>
<evidence type="ECO:0000256" key="7">
    <source>
        <dbReference type="RuleBase" id="RU366025"/>
    </source>
</evidence>
<feature type="domain" description="USP" evidence="9">
    <location>
        <begin position="48"/>
        <end position="423"/>
    </location>
</feature>
<dbReference type="GO" id="GO:0005634">
    <property type="term" value="C:nucleus"/>
    <property type="evidence" value="ECO:0007669"/>
    <property type="project" value="TreeGrafter"/>
</dbReference>
<dbReference type="CDD" id="cd02257">
    <property type="entry name" value="Peptidase_C19"/>
    <property type="match status" value="1"/>
</dbReference>
<dbReference type="FunFam" id="3.90.70.10:FF:000092">
    <property type="entry name" value="Ubiquitin carboxyl-terminal hydrolase"/>
    <property type="match status" value="1"/>
</dbReference>
<dbReference type="EMBL" id="CALNXJ010000006">
    <property type="protein sequence ID" value="CAH3042677.1"/>
    <property type="molecule type" value="Genomic_DNA"/>
</dbReference>
<comment type="caution">
    <text evidence="10">The sequence shown here is derived from an EMBL/GenBank/DDBJ whole genome shotgun (WGS) entry which is preliminary data.</text>
</comment>
<dbReference type="GO" id="GO:0016579">
    <property type="term" value="P:protein deubiquitination"/>
    <property type="evidence" value="ECO:0007669"/>
    <property type="project" value="InterPro"/>
</dbReference>
<dbReference type="PROSITE" id="PS00972">
    <property type="entry name" value="USP_1"/>
    <property type="match status" value="1"/>
</dbReference>
<feature type="compositionally biased region" description="Acidic residues" evidence="8">
    <location>
        <begin position="194"/>
        <end position="211"/>
    </location>
</feature>
<protein>
    <recommendedName>
        <fullName evidence="7">Ubiquitin carboxyl-terminal hydrolase</fullName>
        <ecNumber evidence="7">3.4.19.12</ecNumber>
    </recommendedName>
</protein>
<dbReference type="Gene3D" id="3.90.70.10">
    <property type="entry name" value="Cysteine proteinases"/>
    <property type="match status" value="1"/>
</dbReference>
<organism evidence="10 11">
    <name type="scientific">Pocillopora meandrina</name>
    <dbReference type="NCBI Taxonomy" id="46732"/>
    <lineage>
        <taxon>Eukaryota</taxon>
        <taxon>Metazoa</taxon>
        <taxon>Cnidaria</taxon>
        <taxon>Anthozoa</taxon>
        <taxon>Hexacorallia</taxon>
        <taxon>Scleractinia</taxon>
        <taxon>Astrocoeniina</taxon>
        <taxon>Pocilloporidae</taxon>
        <taxon>Pocillopora</taxon>
    </lineage>
</organism>
<dbReference type="PROSITE" id="PS00973">
    <property type="entry name" value="USP_2"/>
    <property type="match status" value="1"/>
</dbReference>
<evidence type="ECO:0000256" key="6">
    <source>
        <dbReference type="ARBA" id="ARBA00022807"/>
    </source>
</evidence>
<evidence type="ECO:0000259" key="9">
    <source>
        <dbReference type="PROSITE" id="PS50235"/>
    </source>
</evidence>
<gene>
    <name evidence="10" type="ORF">PMEA_00028951</name>
</gene>
<evidence type="ECO:0000256" key="1">
    <source>
        <dbReference type="ARBA" id="ARBA00000707"/>
    </source>
</evidence>